<keyword evidence="2" id="KW-1185">Reference proteome</keyword>
<dbReference type="EMBL" id="CP150496">
    <property type="protein sequence ID" value="WYW55699.1"/>
    <property type="molecule type" value="Genomic_DNA"/>
</dbReference>
<organism evidence="1 2">
    <name type="scientific">Polaribacter marinaquae</name>
    <dbReference type="NCBI Taxonomy" id="1642819"/>
    <lineage>
        <taxon>Bacteria</taxon>
        <taxon>Pseudomonadati</taxon>
        <taxon>Bacteroidota</taxon>
        <taxon>Flavobacteriia</taxon>
        <taxon>Flavobacteriales</taxon>
        <taxon>Flavobacteriaceae</taxon>
    </lineage>
</organism>
<accession>A0ABZ2TV14</accession>
<name>A0ABZ2TV14_9FLAO</name>
<gene>
    <name evidence="1" type="ORF">WG950_00280</name>
</gene>
<protein>
    <submittedName>
        <fullName evidence="1">DUF3822 family protein</fullName>
    </submittedName>
</protein>
<reference evidence="1 2" key="1">
    <citation type="submission" date="2024-03" db="EMBL/GenBank/DDBJ databases">
        <authorList>
            <person name="Cao K."/>
        </authorList>
    </citation>
    <scope>NUCLEOTIDE SEQUENCE [LARGE SCALE GENOMIC DNA]</scope>
    <source>
        <strain evidence="1 2">MCCC 1K00696</strain>
    </source>
</reference>
<dbReference type="RefSeq" id="WP_340933302.1">
    <property type="nucleotide sequence ID" value="NZ_CP150496.1"/>
</dbReference>
<dbReference type="Proteomes" id="UP001491088">
    <property type="component" value="Chromosome"/>
</dbReference>
<sequence>MKTLKDNRLSIQFNLDGFSFCIYNNSLNKEVYFCEYEFETTLNTPENLLLKIEEIFKKDTKLQNDFTSVTVIHQNNLAALVPDQFFDENELATYLNYNIKTLVTDFISFDSIDVLKTKNVYVPYVNINNYLFQNFGEFEYKHYSTVLIEKLLKVNKSNNKTMYVNVGKTTLDIVVIENKQLLLFNTFSYNSKEDFIYYILFVAEQLNLDTLEFPLYFTGNITLNTAIYKLTYKYIKNIYFLESEKAIFNELKIPKHSNYILLGS</sequence>
<dbReference type="InterPro" id="IPR024213">
    <property type="entry name" value="DUF3822"/>
</dbReference>
<dbReference type="Gene3D" id="3.30.420.250">
    <property type="match status" value="1"/>
</dbReference>
<dbReference type="CDD" id="cd24013">
    <property type="entry name" value="ASKHA_ATPase_BT3980-like"/>
    <property type="match status" value="1"/>
</dbReference>
<evidence type="ECO:0000313" key="1">
    <source>
        <dbReference type="EMBL" id="WYW55699.1"/>
    </source>
</evidence>
<proteinExistence type="predicted"/>
<dbReference type="Gene3D" id="3.30.420.260">
    <property type="match status" value="1"/>
</dbReference>
<dbReference type="Pfam" id="PF12864">
    <property type="entry name" value="DUF3822"/>
    <property type="match status" value="1"/>
</dbReference>
<evidence type="ECO:0000313" key="2">
    <source>
        <dbReference type="Proteomes" id="UP001491088"/>
    </source>
</evidence>